<evidence type="ECO:0000313" key="2">
    <source>
        <dbReference type="EMBL" id="RDB55515.1"/>
    </source>
</evidence>
<dbReference type="AlphaFoldDB" id="A0A369LBI7"/>
<accession>A0A369LBI7</accession>
<sequence length="74" mass="8216">MLDFLFLLLFLYLAFIAVVGSIALYGKVIEKISEKNQARAVKIHGFVTKTLKFAFVVVVFLGIATGWLLAIVLI</sequence>
<keyword evidence="1" id="KW-0812">Transmembrane</keyword>
<keyword evidence="1" id="KW-0472">Membrane</keyword>
<name>A0A369LBI7_9ACTN</name>
<feature type="transmembrane region" description="Helical" evidence="1">
    <location>
        <begin position="6"/>
        <end position="29"/>
    </location>
</feature>
<dbReference type="RefSeq" id="WP_114616270.1">
    <property type="nucleotide sequence ID" value="NZ_PPTO01000019.1"/>
</dbReference>
<feature type="transmembrane region" description="Helical" evidence="1">
    <location>
        <begin position="50"/>
        <end position="73"/>
    </location>
</feature>
<keyword evidence="1" id="KW-1133">Transmembrane helix</keyword>
<protein>
    <submittedName>
        <fullName evidence="2">Uncharacterized protein</fullName>
    </submittedName>
</protein>
<organism evidence="2 3">
    <name type="scientific">Slackia isoflavoniconvertens</name>
    <dbReference type="NCBI Taxonomy" id="572010"/>
    <lineage>
        <taxon>Bacteria</taxon>
        <taxon>Bacillati</taxon>
        <taxon>Actinomycetota</taxon>
        <taxon>Coriobacteriia</taxon>
        <taxon>Eggerthellales</taxon>
        <taxon>Eggerthellaceae</taxon>
        <taxon>Slackia</taxon>
    </lineage>
</organism>
<proteinExistence type="predicted"/>
<dbReference type="EMBL" id="PPTO01000019">
    <property type="protein sequence ID" value="RDB55515.1"/>
    <property type="molecule type" value="Genomic_DNA"/>
</dbReference>
<dbReference type="Proteomes" id="UP000253975">
    <property type="component" value="Unassembled WGS sequence"/>
</dbReference>
<evidence type="ECO:0000256" key="1">
    <source>
        <dbReference type="SAM" id="Phobius"/>
    </source>
</evidence>
<evidence type="ECO:0000313" key="3">
    <source>
        <dbReference type="Proteomes" id="UP000253975"/>
    </source>
</evidence>
<reference evidence="2 3" key="1">
    <citation type="journal article" date="2018" name="Elife">
        <title>Discovery and characterization of a prevalent human gut bacterial enzyme sufficient for the inactivation of a family of plant toxins.</title>
        <authorList>
            <person name="Koppel N."/>
            <person name="Bisanz J.E."/>
            <person name="Pandelia M.E."/>
            <person name="Turnbaugh P.J."/>
            <person name="Balskus E.P."/>
        </authorList>
    </citation>
    <scope>NUCLEOTIDE SEQUENCE [LARGE SCALE GENOMIC DNA]</scope>
    <source>
        <strain evidence="2 3">OB21 GAM31</strain>
    </source>
</reference>
<gene>
    <name evidence="2" type="ORF">C1881_09445</name>
</gene>
<comment type="caution">
    <text evidence="2">The sequence shown here is derived from an EMBL/GenBank/DDBJ whole genome shotgun (WGS) entry which is preliminary data.</text>
</comment>